<comment type="caution">
    <text evidence="9">The sequence shown here is derived from an EMBL/GenBank/DDBJ whole genome shotgun (WGS) entry which is preliminary data.</text>
</comment>
<comment type="similarity">
    <text evidence="1">Belongs to the zeta toxin family.</text>
</comment>
<dbReference type="PANTHER" id="PTHR39206:SF1">
    <property type="entry name" value="SLL8004 PROTEIN"/>
    <property type="match status" value="1"/>
</dbReference>
<evidence type="ECO:0000259" key="8">
    <source>
        <dbReference type="Pfam" id="PF06414"/>
    </source>
</evidence>
<evidence type="ECO:0000256" key="2">
    <source>
        <dbReference type="ARBA" id="ARBA00011963"/>
    </source>
</evidence>
<dbReference type="SUPFAM" id="SSF52540">
    <property type="entry name" value="P-loop containing nucleoside triphosphate hydrolases"/>
    <property type="match status" value="1"/>
</dbReference>
<evidence type="ECO:0000256" key="6">
    <source>
        <dbReference type="ARBA" id="ARBA00032897"/>
    </source>
</evidence>
<evidence type="ECO:0000256" key="4">
    <source>
        <dbReference type="ARBA" id="ARBA00022741"/>
    </source>
</evidence>
<keyword evidence="4" id="KW-0547">Nucleotide-binding</keyword>
<evidence type="ECO:0000313" key="10">
    <source>
        <dbReference type="Proteomes" id="UP000051291"/>
    </source>
</evidence>
<evidence type="ECO:0000256" key="3">
    <source>
        <dbReference type="ARBA" id="ARBA00022649"/>
    </source>
</evidence>
<protein>
    <recommendedName>
        <fullName evidence="6">UDP-N-acetylglucosamine kinase</fullName>
        <ecNumber evidence="2">2.7.1.176</ecNumber>
    </recommendedName>
    <alternativeName>
        <fullName evidence="6">UDP-N-acetylglucosamine kinase</fullName>
    </alternativeName>
</protein>
<dbReference type="AlphaFoldDB" id="A0A0R1Z9Y3"/>
<dbReference type="GO" id="GO:0016301">
    <property type="term" value="F:kinase activity"/>
    <property type="evidence" value="ECO:0007669"/>
    <property type="project" value="InterPro"/>
</dbReference>
<name>A0A0R1Z9Y3_9LACO</name>
<organism evidence="9 10">
    <name type="scientific">Ligilactobacillus araffinosus DSM 20653</name>
    <dbReference type="NCBI Taxonomy" id="1423820"/>
    <lineage>
        <taxon>Bacteria</taxon>
        <taxon>Bacillati</taxon>
        <taxon>Bacillota</taxon>
        <taxon>Bacilli</taxon>
        <taxon>Lactobacillales</taxon>
        <taxon>Lactobacillaceae</taxon>
        <taxon>Ligilactobacillus</taxon>
    </lineage>
</organism>
<accession>A0A0R1Z9Y3</accession>
<reference evidence="9 10" key="1">
    <citation type="journal article" date="2015" name="Genome Announc.">
        <title>Expanding the biotechnology potential of lactobacilli through comparative genomics of 213 strains and associated genera.</title>
        <authorList>
            <person name="Sun Z."/>
            <person name="Harris H.M."/>
            <person name="McCann A."/>
            <person name="Guo C."/>
            <person name="Argimon S."/>
            <person name="Zhang W."/>
            <person name="Yang X."/>
            <person name="Jeffery I.B."/>
            <person name="Cooney J.C."/>
            <person name="Kagawa T.F."/>
            <person name="Liu W."/>
            <person name="Song Y."/>
            <person name="Salvetti E."/>
            <person name="Wrobel A."/>
            <person name="Rasinkangas P."/>
            <person name="Parkhill J."/>
            <person name="Rea M.C."/>
            <person name="O'Sullivan O."/>
            <person name="Ritari J."/>
            <person name="Douillard F.P."/>
            <person name="Paul Ross R."/>
            <person name="Yang R."/>
            <person name="Briner A.E."/>
            <person name="Felis G.E."/>
            <person name="de Vos W.M."/>
            <person name="Barrangou R."/>
            <person name="Klaenhammer T.R."/>
            <person name="Caufield P.W."/>
            <person name="Cui Y."/>
            <person name="Zhang H."/>
            <person name="O'Toole P.W."/>
        </authorList>
    </citation>
    <scope>NUCLEOTIDE SEQUENCE [LARGE SCALE GENOMIC DNA]</scope>
    <source>
        <strain evidence="9 10">DSM 20653</strain>
    </source>
</reference>
<dbReference type="InterPro" id="IPR027417">
    <property type="entry name" value="P-loop_NTPase"/>
</dbReference>
<dbReference type="PANTHER" id="PTHR39206">
    <property type="entry name" value="SLL8004 PROTEIN"/>
    <property type="match status" value="1"/>
</dbReference>
<keyword evidence="3" id="KW-1277">Toxin-antitoxin system</keyword>
<evidence type="ECO:0000256" key="5">
    <source>
        <dbReference type="ARBA" id="ARBA00022840"/>
    </source>
</evidence>
<dbReference type="Pfam" id="PF06414">
    <property type="entry name" value="Zeta_toxin"/>
    <property type="match status" value="1"/>
</dbReference>
<dbReference type="RefSeq" id="WP_057906785.1">
    <property type="nucleotide sequence ID" value="NZ_AYYZ01000029.1"/>
</dbReference>
<keyword evidence="10" id="KW-1185">Reference proteome</keyword>
<comment type="catalytic activity">
    <reaction evidence="7">
        <text>UDP-N-acetyl-alpha-D-glucosamine + ATP = UDP-N-acetyl-alpha-D-glucosamine 3'-phosphate + ADP + H(+)</text>
        <dbReference type="Rhea" id="RHEA:32671"/>
        <dbReference type="ChEBI" id="CHEBI:15378"/>
        <dbReference type="ChEBI" id="CHEBI:30616"/>
        <dbReference type="ChEBI" id="CHEBI:57705"/>
        <dbReference type="ChEBI" id="CHEBI:64353"/>
        <dbReference type="ChEBI" id="CHEBI:456216"/>
        <dbReference type="EC" id="2.7.1.176"/>
    </reaction>
</comment>
<keyword evidence="5" id="KW-0067">ATP-binding</keyword>
<dbReference type="EC" id="2.7.1.176" evidence="2"/>
<dbReference type="Proteomes" id="UP000051291">
    <property type="component" value="Unassembled WGS sequence"/>
</dbReference>
<evidence type="ECO:0000256" key="7">
    <source>
        <dbReference type="ARBA" id="ARBA00048178"/>
    </source>
</evidence>
<dbReference type="STRING" id="1423820.FC64_GL000915"/>
<feature type="domain" description="Zeta toxin" evidence="8">
    <location>
        <begin position="3"/>
        <end position="160"/>
    </location>
</feature>
<evidence type="ECO:0000313" key="9">
    <source>
        <dbReference type="EMBL" id="KRM51728.1"/>
    </source>
</evidence>
<dbReference type="InterPro" id="IPR010488">
    <property type="entry name" value="Zeta_toxin_domain"/>
</dbReference>
<gene>
    <name evidence="9" type="ORF">FC64_GL000915</name>
</gene>
<dbReference type="GO" id="GO:0005524">
    <property type="term" value="F:ATP binding"/>
    <property type="evidence" value="ECO:0007669"/>
    <property type="project" value="UniProtKB-KW"/>
</dbReference>
<evidence type="ECO:0000256" key="1">
    <source>
        <dbReference type="ARBA" id="ARBA00009104"/>
    </source>
</evidence>
<dbReference type="PATRIC" id="fig|1423820.4.peg.937"/>
<sequence length="188" mass="21840">MAKKLVLLMGINGAGKTTLRNSQQLKADDAQTIDSDEFLQAAKGNWRRKDDRIKAILQADQKLNLLIEKNVDIIWELEAVGSLHNELNIITKAKDQRYDVELVWVTLDRPELALKRVLSRFREGGIGGSQIDVPQRYRRVNDNFIKLEMLADQVVIYDNTFEMKKVYEKQDNKEVLNKLIDYPWIKIK</sequence>
<proteinExistence type="inferred from homology"/>
<dbReference type="EMBL" id="AYYZ01000029">
    <property type="protein sequence ID" value="KRM51728.1"/>
    <property type="molecule type" value="Genomic_DNA"/>
</dbReference>
<dbReference type="Gene3D" id="3.40.50.300">
    <property type="entry name" value="P-loop containing nucleotide triphosphate hydrolases"/>
    <property type="match status" value="1"/>
</dbReference>